<dbReference type="SUPFAM" id="SSF56281">
    <property type="entry name" value="Metallo-hydrolase/oxidoreductase"/>
    <property type="match status" value="1"/>
</dbReference>
<dbReference type="EC" id="3.1.2.6" evidence="5"/>
<dbReference type="Pfam" id="PF00753">
    <property type="entry name" value="Lactamase_B"/>
    <property type="match status" value="1"/>
</dbReference>
<evidence type="ECO:0000256" key="8">
    <source>
        <dbReference type="ARBA" id="ARBA00022833"/>
    </source>
</evidence>
<dbReference type="PANTHER" id="PTHR43705:SF1">
    <property type="entry name" value="HYDROXYACYLGLUTATHIONE HYDROLASE GLOB"/>
    <property type="match status" value="1"/>
</dbReference>
<dbReference type="EMBL" id="UOYP01000535">
    <property type="protein sequence ID" value="VAY89215.1"/>
    <property type="molecule type" value="Genomic_DNA"/>
</dbReference>
<reference evidence="11" key="1">
    <citation type="submission" date="2018-10" db="EMBL/GenBank/DDBJ databases">
        <authorList>
            <person name="Plewniak F."/>
        </authorList>
    </citation>
    <scope>NUCLEOTIDE SEQUENCE</scope>
</reference>
<evidence type="ECO:0000313" key="11">
    <source>
        <dbReference type="EMBL" id="VAY89215.1"/>
    </source>
</evidence>
<feature type="domain" description="Metallo-beta-lactamase" evidence="10">
    <location>
        <begin position="15"/>
        <end position="170"/>
    </location>
</feature>
<dbReference type="PANTHER" id="PTHR43705">
    <property type="entry name" value="HYDROXYACYLGLUTATHIONE HYDROLASE"/>
    <property type="match status" value="1"/>
</dbReference>
<dbReference type="AlphaFoldDB" id="A0A3P3ZR11"/>
<comment type="catalytic activity">
    <reaction evidence="1">
        <text>an S-(2-hydroxyacyl)glutathione + H2O = a 2-hydroxy carboxylate + glutathione + H(+)</text>
        <dbReference type="Rhea" id="RHEA:21864"/>
        <dbReference type="ChEBI" id="CHEBI:15377"/>
        <dbReference type="ChEBI" id="CHEBI:15378"/>
        <dbReference type="ChEBI" id="CHEBI:57925"/>
        <dbReference type="ChEBI" id="CHEBI:58896"/>
        <dbReference type="ChEBI" id="CHEBI:71261"/>
        <dbReference type="EC" id="3.1.2.6"/>
    </reaction>
</comment>
<evidence type="ECO:0000259" key="10">
    <source>
        <dbReference type="SMART" id="SM00849"/>
    </source>
</evidence>
<proteinExistence type="inferred from homology"/>
<evidence type="ECO:0000256" key="4">
    <source>
        <dbReference type="ARBA" id="ARBA00006759"/>
    </source>
</evidence>
<dbReference type="InterPro" id="IPR036866">
    <property type="entry name" value="RibonucZ/Hydroxyglut_hydro"/>
</dbReference>
<dbReference type="InterPro" id="IPR017782">
    <property type="entry name" value="Hydroxyacylglutathione_Hdrlase"/>
</dbReference>
<keyword evidence="7 11" id="KW-0378">Hydrolase</keyword>
<dbReference type="GO" id="GO:0019243">
    <property type="term" value="P:methylglyoxal catabolic process to D-lactate via S-lactoyl-glutathione"/>
    <property type="evidence" value="ECO:0007669"/>
    <property type="project" value="InterPro"/>
</dbReference>
<dbReference type="InterPro" id="IPR035680">
    <property type="entry name" value="Clx_II_MBL"/>
</dbReference>
<dbReference type="NCBIfam" id="TIGR03413">
    <property type="entry name" value="GSH_gloB"/>
    <property type="match status" value="1"/>
</dbReference>
<evidence type="ECO:0000256" key="1">
    <source>
        <dbReference type="ARBA" id="ARBA00001623"/>
    </source>
</evidence>
<sequence>MPKSFSIVPISAFADNYLWLIHNNRKAWIVDPGDAAPVLTTLRSSHLELEGILLTHHHADHCGGVMELRTLFPNLTVYGPAEESIPGTTHPLRAGNEITLTSLGLTLTVLEVPGHTLGHVAYVGQDCLFCGDTLFAAGCGRIFEGTPAQMFHSLAQLAALPDKTAVYCAHEYTVRNLDFALKVDPHNQELQNWAREARAQREQGEPTLPSQIGRERRANPFLRSTDIALTPALDHYLGHPVGTDPLTRFTVLRAWKNQC</sequence>
<keyword evidence="8" id="KW-0862">Zinc</keyword>
<evidence type="ECO:0000256" key="6">
    <source>
        <dbReference type="ARBA" id="ARBA00022723"/>
    </source>
</evidence>
<evidence type="ECO:0000256" key="5">
    <source>
        <dbReference type="ARBA" id="ARBA00011917"/>
    </source>
</evidence>
<dbReference type="Pfam" id="PF16123">
    <property type="entry name" value="HAGH_C"/>
    <property type="match status" value="1"/>
</dbReference>
<comment type="cofactor">
    <cofactor evidence="2">
        <name>Zn(2+)</name>
        <dbReference type="ChEBI" id="CHEBI:29105"/>
    </cofactor>
</comment>
<dbReference type="InterPro" id="IPR050110">
    <property type="entry name" value="Glyoxalase_II_hydrolase"/>
</dbReference>
<organism evidence="11">
    <name type="scientific">mine drainage metagenome</name>
    <dbReference type="NCBI Taxonomy" id="410659"/>
    <lineage>
        <taxon>unclassified sequences</taxon>
        <taxon>metagenomes</taxon>
        <taxon>ecological metagenomes</taxon>
    </lineage>
</organism>
<name>A0A3P3ZR11_9ZZZZ</name>
<evidence type="ECO:0000256" key="7">
    <source>
        <dbReference type="ARBA" id="ARBA00022801"/>
    </source>
</evidence>
<dbReference type="Gene3D" id="3.60.15.10">
    <property type="entry name" value="Ribonuclease Z/Hydroxyacylglutathione hydrolase-like"/>
    <property type="match status" value="1"/>
</dbReference>
<dbReference type="HAMAP" id="MF_01374">
    <property type="entry name" value="Glyoxalase_2"/>
    <property type="match status" value="1"/>
</dbReference>
<comment type="pathway">
    <text evidence="3">Secondary metabolite metabolism; methylglyoxal degradation; (R)-lactate from methylglyoxal: step 2/2.</text>
</comment>
<dbReference type="CDD" id="cd07723">
    <property type="entry name" value="hydroxyacylglutathione_hydrolase_MBL-fold"/>
    <property type="match status" value="1"/>
</dbReference>
<dbReference type="InterPro" id="IPR001279">
    <property type="entry name" value="Metallo-B-lactamas"/>
</dbReference>
<keyword evidence="6" id="KW-0479">Metal-binding</keyword>
<dbReference type="GO" id="GO:0004416">
    <property type="term" value="F:hydroxyacylglutathione hydrolase activity"/>
    <property type="evidence" value="ECO:0007669"/>
    <property type="project" value="UniProtKB-EC"/>
</dbReference>
<dbReference type="PIRSF" id="PIRSF005457">
    <property type="entry name" value="Glx"/>
    <property type="match status" value="1"/>
</dbReference>
<accession>A0A3P3ZR11</accession>
<dbReference type="SMART" id="SM00849">
    <property type="entry name" value="Lactamase_B"/>
    <property type="match status" value="1"/>
</dbReference>
<dbReference type="InterPro" id="IPR032282">
    <property type="entry name" value="HAGH_C"/>
</dbReference>
<evidence type="ECO:0000256" key="3">
    <source>
        <dbReference type="ARBA" id="ARBA00004963"/>
    </source>
</evidence>
<dbReference type="GO" id="GO:0046872">
    <property type="term" value="F:metal ion binding"/>
    <property type="evidence" value="ECO:0007669"/>
    <property type="project" value="UniProtKB-KW"/>
</dbReference>
<evidence type="ECO:0000256" key="9">
    <source>
        <dbReference type="ARBA" id="ARBA00031044"/>
    </source>
</evidence>
<gene>
    <name evidence="11" type="primary">gloB</name>
    <name evidence="11" type="ORF">CARN8_5800006</name>
</gene>
<protein>
    <recommendedName>
        <fullName evidence="5">hydroxyacylglutathione hydrolase</fullName>
        <ecNumber evidence="5">3.1.2.6</ecNumber>
    </recommendedName>
    <alternativeName>
        <fullName evidence="9">Glyoxalase II</fullName>
    </alternativeName>
</protein>
<evidence type="ECO:0000256" key="2">
    <source>
        <dbReference type="ARBA" id="ARBA00001947"/>
    </source>
</evidence>
<comment type="similarity">
    <text evidence="4">Belongs to the metallo-beta-lactamase superfamily. Glyoxalase II family.</text>
</comment>